<dbReference type="EMBL" id="QAOL01000005">
    <property type="protein sequence ID" value="PTQ87502.1"/>
    <property type="molecule type" value="Genomic_DNA"/>
</dbReference>
<reference evidence="9 10" key="1">
    <citation type="submission" date="2018-04" db="EMBL/GenBank/DDBJ databases">
        <title>Active sludge and wastewater microbial communities from Klosterneuburg, Austria.</title>
        <authorList>
            <person name="Wagner M."/>
        </authorList>
    </citation>
    <scope>NUCLEOTIDE SEQUENCE [LARGE SCALE GENOMIC DNA]</scope>
    <source>
        <strain evidence="9 10">Nm4</strain>
    </source>
</reference>
<proteinExistence type="inferred from homology"/>
<evidence type="ECO:0000256" key="2">
    <source>
        <dbReference type="ARBA" id="ARBA00006680"/>
    </source>
</evidence>
<dbReference type="PANTHER" id="PTHR38007">
    <property type="entry name" value="CRISPR SYSTEM CMS PROTEIN CSM5"/>
    <property type="match status" value="1"/>
</dbReference>
<dbReference type="InterPro" id="IPR010173">
    <property type="entry name" value="CRISPR-assoc_Csm5"/>
</dbReference>
<dbReference type="GO" id="GO:0051607">
    <property type="term" value="P:defense response to virus"/>
    <property type="evidence" value="ECO:0007669"/>
    <property type="project" value="UniProtKB-KW"/>
</dbReference>
<accession>A0A2T5IUE6</accession>
<evidence type="ECO:0000313" key="10">
    <source>
        <dbReference type="Proteomes" id="UP000244110"/>
    </source>
</evidence>
<evidence type="ECO:0000313" key="9">
    <source>
        <dbReference type="EMBL" id="PTQ87502.1"/>
    </source>
</evidence>
<name>A0A2T5IUE6_9PROT</name>
<sequence>MKGINHTVKLGLEIITPTQSGSGTELFKELDYIERNQMAFIVDQQASFQTIASGNLALDAQLLAGNRLSDWVNAAGQDLGYRLPWLTSTSKVPDKFREQLKDAMNRPYLPGSAIKGAIRTALIAEWLRCTARNEAINKSIAGLLPKSIPGKKLNPKFAADNLMAALIGKDAKQDIFRSFKVKDTLFANSELRLSDIRWLNEARWRSMSQRKSFEGWQQADGIHAEVLQPGALGLLVLQWDGFLLSNVNKWQQDGTVSAIAPKDFDDLRQRLNQHAEYRLKREIEFYKQQGKPAPERECQRILNMFQAEEHSAYMQMSWGSGWRGMTGDWASDEQVKTFRELFNLGRTGKPFPKTRRLAVSGEPKLPMGWVRLLPYELVADKLEKQQTRQQANSAHSAWVNQKLAQIAQQNRSPEKEALRGKALAEAWQALPDGEEKQAALADIKARWQTEGWWEQPNGKSAKQAKTIYEQD</sequence>
<keyword evidence="5" id="KW-0051">Antiviral defense</keyword>
<comment type="caution">
    <text evidence="9">The sequence shown here is derived from an EMBL/GenBank/DDBJ whole genome shotgun (WGS) entry which is preliminary data.</text>
</comment>
<comment type="similarity">
    <text evidence="2">Belongs to the CRISPR-associated Csm5 family.</text>
</comment>
<evidence type="ECO:0000256" key="3">
    <source>
        <dbReference type="ARBA" id="ARBA00016113"/>
    </source>
</evidence>
<evidence type="ECO:0000256" key="1">
    <source>
        <dbReference type="ARBA" id="ARBA00003088"/>
    </source>
</evidence>
<feature type="domain" description="CRISPR type III-associated protein" evidence="8">
    <location>
        <begin position="13"/>
        <end position="192"/>
    </location>
</feature>
<dbReference type="Pfam" id="PF03787">
    <property type="entry name" value="RAMPs"/>
    <property type="match status" value="1"/>
</dbReference>
<dbReference type="PANTHER" id="PTHR38007:SF1">
    <property type="entry name" value="CRISPR SYSTEM CMS PROTEIN CSM5"/>
    <property type="match status" value="1"/>
</dbReference>
<dbReference type="AlphaFoldDB" id="A0A2T5IUE6"/>
<keyword evidence="4" id="KW-0694">RNA-binding</keyword>
<comment type="function">
    <text evidence="1">This subunit might be involved in maturation of a crRNA intermediate to its mature form.</text>
</comment>
<feature type="region of interest" description="Disordered" evidence="7">
    <location>
        <begin position="451"/>
        <end position="471"/>
    </location>
</feature>
<dbReference type="RefSeq" id="WP_181258546.1">
    <property type="nucleotide sequence ID" value="NZ_QAOL01000005.1"/>
</dbReference>
<dbReference type="GO" id="GO:0003723">
    <property type="term" value="F:RNA binding"/>
    <property type="evidence" value="ECO:0007669"/>
    <property type="project" value="UniProtKB-KW"/>
</dbReference>
<gene>
    <name evidence="9" type="ORF">C8R28_1005109</name>
</gene>
<dbReference type="Proteomes" id="UP000244110">
    <property type="component" value="Unassembled WGS sequence"/>
</dbReference>
<dbReference type="InterPro" id="IPR005537">
    <property type="entry name" value="RAMP_III_fam"/>
</dbReference>
<evidence type="ECO:0000256" key="5">
    <source>
        <dbReference type="ARBA" id="ARBA00023118"/>
    </source>
</evidence>
<evidence type="ECO:0000256" key="7">
    <source>
        <dbReference type="SAM" id="MobiDB-lite"/>
    </source>
</evidence>
<dbReference type="NCBIfam" id="TIGR01899">
    <property type="entry name" value="cas_TM1807_csm5"/>
    <property type="match status" value="1"/>
</dbReference>
<evidence type="ECO:0000256" key="4">
    <source>
        <dbReference type="ARBA" id="ARBA00022884"/>
    </source>
</evidence>
<evidence type="ECO:0000256" key="6">
    <source>
        <dbReference type="ARBA" id="ARBA00031720"/>
    </source>
</evidence>
<evidence type="ECO:0000259" key="8">
    <source>
        <dbReference type="Pfam" id="PF03787"/>
    </source>
</evidence>
<organism evidence="9 10">
    <name type="scientific">Nitrosomonas ureae</name>
    <dbReference type="NCBI Taxonomy" id="44577"/>
    <lineage>
        <taxon>Bacteria</taxon>
        <taxon>Pseudomonadati</taxon>
        <taxon>Pseudomonadota</taxon>
        <taxon>Betaproteobacteria</taxon>
        <taxon>Nitrosomonadales</taxon>
        <taxon>Nitrosomonadaceae</taxon>
        <taxon>Nitrosomonas</taxon>
    </lineage>
</organism>
<protein>
    <recommendedName>
        <fullName evidence="3">CRISPR system Cms protein Csm5</fullName>
    </recommendedName>
    <alternativeName>
        <fullName evidence="6">CRISPR type III A-associated protein Csm5</fullName>
    </alternativeName>
</protein>